<dbReference type="OrthoDB" id="10254730at2759"/>
<evidence type="ECO:0000259" key="7">
    <source>
        <dbReference type="Pfam" id="PF04042"/>
    </source>
</evidence>
<keyword evidence="3" id="KW-0235">DNA replication</keyword>
<dbReference type="GO" id="GO:0042276">
    <property type="term" value="P:error-prone translesion synthesis"/>
    <property type="evidence" value="ECO:0007669"/>
    <property type="project" value="TreeGrafter"/>
</dbReference>
<sequence length="147" mass="16915">GFCNLAEILRADILANRNVHFIFVPGPDDPSFNSILPRSELKFLFQFAFFSRPPLPYSLFELMKNVPNCSFASNPCRIQYASQEIVVFRQDLVEKMCRNSIHMPSSTADISEHVSLSIFYVLFAYFFIYQDSQYNPGLVRSLVLTIL</sequence>
<name>A0A183E3Z5_9BILA</name>
<dbReference type="EMBL" id="UYRT01082770">
    <property type="protein sequence ID" value="VDN26470.1"/>
    <property type="molecule type" value="Genomic_DNA"/>
</dbReference>
<feature type="domain" description="DNA polymerase alpha/delta/epsilon subunit B" evidence="7">
    <location>
        <begin position="14"/>
        <end position="114"/>
    </location>
</feature>
<dbReference type="InterPro" id="IPR007185">
    <property type="entry name" value="DNA_pol_a/d/e_bsu"/>
</dbReference>
<keyword evidence="4" id="KW-0238">DNA-binding</keyword>
<keyword evidence="5" id="KW-0539">Nucleus</keyword>
<gene>
    <name evidence="8" type="ORF">GPUH_LOCUS15686</name>
</gene>
<dbReference type="PANTHER" id="PTHR12708:SF0">
    <property type="entry name" value="DNA POLYMERASE EPSILON SUBUNIT 2"/>
    <property type="match status" value="1"/>
</dbReference>
<protein>
    <recommendedName>
        <fullName evidence="6">DNA polymerase II subunit 2</fullName>
    </recommendedName>
</protein>
<organism evidence="10">
    <name type="scientific">Gongylonema pulchrum</name>
    <dbReference type="NCBI Taxonomy" id="637853"/>
    <lineage>
        <taxon>Eukaryota</taxon>
        <taxon>Metazoa</taxon>
        <taxon>Ecdysozoa</taxon>
        <taxon>Nematoda</taxon>
        <taxon>Chromadorea</taxon>
        <taxon>Rhabditida</taxon>
        <taxon>Spirurina</taxon>
        <taxon>Spiruromorpha</taxon>
        <taxon>Spiruroidea</taxon>
        <taxon>Gongylonematidae</taxon>
        <taxon>Gongylonema</taxon>
    </lineage>
</organism>
<dbReference type="InterPro" id="IPR016266">
    <property type="entry name" value="POLE2"/>
</dbReference>
<dbReference type="GO" id="GO:0003677">
    <property type="term" value="F:DNA binding"/>
    <property type="evidence" value="ECO:0007669"/>
    <property type="project" value="UniProtKB-KW"/>
</dbReference>
<evidence type="ECO:0000313" key="10">
    <source>
        <dbReference type="WBParaSite" id="GPUH_0001570801-mRNA-1"/>
    </source>
</evidence>
<evidence type="ECO:0000256" key="3">
    <source>
        <dbReference type="ARBA" id="ARBA00022705"/>
    </source>
</evidence>
<dbReference type="GO" id="GO:0008622">
    <property type="term" value="C:epsilon DNA polymerase complex"/>
    <property type="evidence" value="ECO:0007669"/>
    <property type="project" value="InterPro"/>
</dbReference>
<accession>A0A183E3Z5</accession>
<dbReference type="WBParaSite" id="GPUH_0001570801-mRNA-1">
    <property type="protein sequence ID" value="GPUH_0001570801-mRNA-1"/>
    <property type="gene ID" value="GPUH_0001570801"/>
</dbReference>
<evidence type="ECO:0000313" key="8">
    <source>
        <dbReference type="EMBL" id="VDN26470.1"/>
    </source>
</evidence>
<comment type="similarity">
    <text evidence="2">Belongs to the DNA polymerase epsilon subunit B family.</text>
</comment>
<evidence type="ECO:0000256" key="5">
    <source>
        <dbReference type="ARBA" id="ARBA00023242"/>
    </source>
</evidence>
<evidence type="ECO:0000256" key="1">
    <source>
        <dbReference type="ARBA" id="ARBA00004123"/>
    </source>
</evidence>
<reference evidence="8 9" key="2">
    <citation type="submission" date="2018-11" db="EMBL/GenBank/DDBJ databases">
        <authorList>
            <consortium name="Pathogen Informatics"/>
        </authorList>
    </citation>
    <scope>NUCLEOTIDE SEQUENCE [LARGE SCALE GENOMIC DNA]</scope>
</reference>
<evidence type="ECO:0000256" key="2">
    <source>
        <dbReference type="ARBA" id="ARBA00009560"/>
    </source>
</evidence>
<dbReference type="PANTHER" id="PTHR12708">
    <property type="entry name" value="DNA POLYMERASE EPSILON SUBUNIT B"/>
    <property type="match status" value="1"/>
</dbReference>
<evidence type="ECO:0000313" key="9">
    <source>
        <dbReference type="Proteomes" id="UP000271098"/>
    </source>
</evidence>
<reference evidence="10" key="1">
    <citation type="submission" date="2016-06" db="UniProtKB">
        <authorList>
            <consortium name="WormBaseParasite"/>
        </authorList>
    </citation>
    <scope>IDENTIFICATION</scope>
</reference>
<dbReference type="GO" id="GO:0006261">
    <property type="term" value="P:DNA-templated DNA replication"/>
    <property type="evidence" value="ECO:0007669"/>
    <property type="project" value="InterPro"/>
</dbReference>
<evidence type="ECO:0000256" key="6">
    <source>
        <dbReference type="ARBA" id="ARBA00032930"/>
    </source>
</evidence>
<dbReference type="AlphaFoldDB" id="A0A183E3Z5"/>
<evidence type="ECO:0000256" key="4">
    <source>
        <dbReference type="ARBA" id="ARBA00023125"/>
    </source>
</evidence>
<keyword evidence="9" id="KW-1185">Reference proteome</keyword>
<proteinExistence type="inferred from homology"/>
<comment type="subcellular location">
    <subcellularLocation>
        <location evidence="1">Nucleus</location>
    </subcellularLocation>
</comment>
<dbReference type="Proteomes" id="UP000271098">
    <property type="component" value="Unassembled WGS sequence"/>
</dbReference>
<dbReference type="Pfam" id="PF04042">
    <property type="entry name" value="DNA_pol_E_B"/>
    <property type="match status" value="1"/>
</dbReference>